<evidence type="ECO:0000313" key="6">
    <source>
        <dbReference type="EMBL" id="CAD8330364.1"/>
    </source>
</evidence>
<dbReference type="GO" id="GO:0006397">
    <property type="term" value="P:mRNA processing"/>
    <property type="evidence" value="ECO:0007669"/>
    <property type="project" value="UniProtKB-KW"/>
</dbReference>
<dbReference type="GO" id="GO:0003729">
    <property type="term" value="F:mRNA binding"/>
    <property type="evidence" value="ECO:0007669"/>
    <property type="project" value="TreeGrafter"/>
</dbReference>
<dbReference type="EMBL" id="HBEF01003943">
    <property type="protein sequence ID" value="CAD8330364.1"/>
    <property type="molecule type" value="Transcribed_RNA"/>
</dbReference>
<dbReference type="GO" id="GO:0000932">
    <property type="term" value="C:P-body"/>
    <property type="evidence" value="ECO:0007669"/>
    <property type="project" value="TreeGrafter"/>
</dbReference>
<dbReference type="InterPro" id="IPR010334">
    <property type="entry name" value="Dcp1"/>
</dbReference>
<dbReference type="PANTHER" id="PTHR16290">
    <property type="entry name" value="TRANSCRIPTION FACTOR SMIF DECAPPING ENZYME DCP1"/>
    <property type="match status" value="1"/>
</dbReference>
<evidence type="ECO:0000256" key="1">
    <source>
        <dbReference type="ARBA" id="ARBA00004496"/>
    </source>
</evidence>
<keyword evidence="3" id="KW-0963">Cytoplasm</keyword>
<organism evidence="6">
    <name type="scientific">Craspedostauros australis</name>
    <dbReference type="NCBI Taxonomy" id="1486917"/>
    <lineage>
        <taxon>Eukaryota</taxon>
        <taxon>Sar</taxon>
        <taxon>Stramenopiles</taxon>
        <taxon>Ochrophyta</taxon>
        <taxon>Bacillariophyta</taxon>
        <taxon>Bacillariophyceae</taxon>
        <taxon>Bacillariophycidae</taxon>
        <taxon>Naviculales</taxon>
        <taxon>Naviculaceae</taxon>
        <taxon>Craspedostauros</taxon>
    </lineage>
</organism>
<comment type="similarity">
    <text evidence="2">Belongs to the DCP1 family.</text>
</comment>
<proteinExistence type="inferred from homology"/>
<feature type="region of interest" description="Disordered" evidence="5">
    <location>
        <begin position="136"/>
        <end position="163"/>
    </location>
</feature>
<dbReference type="GO" id="GO:0008047">
    <property type="term" value="F:enzyme activator activity"/>
    <property type="evidence" value="ECO:0007669"/>
    <property type="project" value="InterPro"/>
</dbReference>
<comment type="subcellular location">
    <subcellularLocation>
        <location evidence="1">Cytoplasm</location>
    </subcellularLocation>
</comment>
<dbReference type="GO" id="GO:0000290">
    <property type="term" value="P:deadenylation-dependent decapping of nuclear-transcribed mRNA"/>
    <property type="evidence" value="ECO:0007669"/>
    <property type="project" value="InterPro"/>
</dbReference>
<dbReference type="GO" id="GO:0031087">
    <property type="term" value="P:deadenylation-independent decapping of nuclear-transcribed mRNA"/>
    <property type="evidence" value="ECO:0007669"/>
    <property type="project" value="TreeGrafter"/>
</dbReference>
<dbReference type="Gene3D" id="2.30.29.30">
    <property type="entry name" value="Pleckstrin-homology domain (PH domain)/Phosphotyrosine-binding domain (PTB)"/>
    <property type="match status" value="1"/>
</dbReference>
<evidence type="ECO:0000256" key="3">
    <source>
        <dbReference type="ARBA" id="ARBA00022490"/>
    </source>
</evidence>
<evidence type="ECO:0000256" key="2">
    <source>
        <dbReference type="ARBA" id="ARBA00008778"/>
    </source>
</evidence>
<keyword evidence="4" id="KW-0507">mRNA processing</keyword>
<dbReference type="CDD" id="cd09804">
    <property type="entry name" value="Dcp1"/>
    <property type="match status" value="1"/>
</dbReference>
<dbReference type="InterPro" id="IPR011993">
    <property type="entry name" value="PH-like_dom_sf"/>
</dbReference>
<sequence>MNEMARKQANLRLLQRSDKGIADILGSATHVVLYNFQQSSGSWQKSNVEGSLFLAVRQAGYVLLILNRNSPENYQVAVSRDFQLQNKDPYLIFKQEESGQTVIRGIWFPNSQERITVNNMLNQVLAQLRSAPAAAQQQQQVQQPAQPVQQVQPTAPAPTAATASPDNAAVAAATLGALLSPEALGTNTNGALLNGVPASSPTRQASGTGPTLDKKSLQLALLSLIQDERFLDLLHAQYLKVAHARAHKPSK</sequence>
<dbReference type="PANTHER" id="PTHR16290:SF0">
    <property type="entry name" value="DECAPPING PROTEIN 1, ISOFORM A"/>
    <property type="match status" value="1"/>
</dbReference>
<accession>A0A7R9WPS0</accession>
<name>A0A7R9WPS0_9STRA</name>
<dbReference type="AlphaFoldDB" id="A0A7R9WPS0"/>
<dbReference type="SUPFAM" id="SSF50729">
    <property type="entry name" value="PH domain-like"/>
    <property type="match status" value="1"/>
</dbReference>
<gene>
    <name evidence="6" type="ORF">CAUS1442_LOCUS2462</name>
</gene>
<dbReference type="Pfam" id="PF06058">
    <property type="entry name" value="DCP1"/>
    <property type="match status" value="1"/>
</dbReference>
<evidence type="ECO:0000256" key="5">
    <source>
        <dbReference type="SAM" id="MobiDB-lite"/>
    </source>
</evidence>
<protein>
    <recommendedName>
        <fullName evidence="7">mRNA-decapping enzyme C-terminal domain-containing protein</fullName>
    </recommendedName>
</protein>
<reference evidence="6" key="1">
    <citation type="submission" date="2021-01" db="EMBL/GenBank/DDBJ databases">
        <authorList>
            <person name="Corre E."/>
            <person name="Pelletier E."/>
            <person name="Niang G."/>
            <person name="Scheremetjew M."/>
            <person name="Finn R."/>
            <person name="Kale V."/>
            <person name="Holt S."/>
            <person name="Cochrane G."/>
            <person name="Meng A."/>
            <person name="Brown T."/>
            <person name="Cohen L."/>
        </authorList>
    </citation>
    <scope>NUCLEOTIDE SEQUENCE</scope>
    <source>
        <strain evidence="6">CCMP3328</strain>
    </source>
</reference>
<evidence type="ECO:0000256" key="4">
    <source>
        <dbReference type="ARBA" id="ARBA00022664"/>
    </source>
</evidence>
<evidence type="ECO:0008006" key="7">
    <source>
        <dbReference type="Google" id="ProtNLM"/>
    </source>
</evidence>